<dbReference type="KEGG" id="pmt:PMT_0630"/>
<dbReference type="AlphaFoldDB" id="Q7TV08"/>
<dbReference type="EMBL" id="BX548175">
    <property type="protein sequence ID" value="CAE20805.1"/>
    <property type="molecule type" value="Genomic_DNA"/>
</dbReference>
<dbReference type="HOGENOM" id="CLU_091344_0_0_3"/>
<accession>Q7TV08</accession>
<evidence type="ECO:0000313" key="1">
    <source>
        <dbReference type="EMBL" id="CAE20805.1"/>
    </source>
</evidence>
<name>Q7TV08_PROMM</name>
<organism evidence="1 2">
    <name type="scientific">Prochlorococcus marinus (strain MIT 9313)</name>
    <dbReference type="NCBI Taxonomy" id="74547"/>
    <lineage>
        <taxon>Bacteria</taxon>
        <taxon>Bacillati</taxon>
        <taxon>Cyanobacteriota</taxon>
        <taxon>Cyanophyceae</taxon>
        <taxon>Synechococcales</taxon>
        <taxon>Prochlorococcaceae</taxon>
        <taxon>Prochlorococcus</taxon>
    </lineage>
</organism>
<gene>
    <name evidence="1" type="ordered locus">PMT_0630</name>
</gene>
<proteinExistence type="predicted"/>
<sequence>MNWLESASTKLIACIKIKKLMVIEVFTSKAIHIVLKHFLNFSGRSCNLLSSQKAPMTASIMKQEDFLFDHFRLSQQQLISYKIFWVDRWLNYCWDDVLGRIGGLDLPSIGRAYKSPPPAQLLLLSNGQKIELFDRNKDYLLRSILEDSRGDVGASDFNRQWLSENSNNKELEAIAKQWHAFLKEECNDVTEAQENEGIRLITSSLPLTVRNLEFAKQEKEQHWDWEISNGMIMLTCSEDHFNNTIKPYLDSGQADYLDSNSGPVLG</sequence>
<dbReference type="Proteomes" id="UP000001423">
    <property type="component" value="Chromosome"/>
</dbReference>
<dbReference type="eggNOG" id="ENOG5032GFJ">
    <property type="taxonomic scope" value="Bacteria"/>
</dbReference>
<evidence type="ECO:0000313" key="2">
    <source>
        <dbReference type="Proteomes" id="UP000001423"/>
    </source>
</evidence>
<reference evidence="1 2" key="1">
    <citation type="journal article" date="2003" name="Nature">
        <title>Genome divergence in two Prochlorococcus ecotypes reflects oceanic niche differentiation.</title>
        <authorList>
            <person name="Rocap G."/>
            <person name="Larimer F.W."/>
            <person name="Lamerdin J.E."/>
            <person name="Malfatti S."/>
            <person name="Chain P."/>
            <person name="Ahlgren N.A."/>
            <person name="Arellano A."/>
            <person name="Coleman M."/>
            <person name="Hauser L."/>
            <person name="Hess W.R."/>
            <person name="Johnson Z.I."/>
            <person name="Land M.L."/>
            <person name="Lindell D."/>
            <person name="Post A.F."/>
            <person name="Regala W."/>
            <person name="Shah M."/>
            <person name="Shaw S.L."/>
            <person name="Steglich C."/>
            <person name="Sullivan M.B."/>
            <person name="Ting C.S."/>
            <person name="Tolonen A."/>
            <person name="Webb E.A."/>
            <person name="Zinser E.R."/>
            <person name="Chisholm S.W."/>
        </authorList>
    </citation>
    <scope>NUCLEOTIDE SEQUENCE [LARGE SCALE GENOMIC DNA]</scope>
    <source>
        <strain evidence="2">MIT 9313</strain>
    </source>
</reference>
<keyword evidence="2" id="KW-1185">Reference proteome</keyword>
<dbReference type="RefSeq" id="WP_011130009.1">
    <property type="nucleotide sequence ID" value="NC_005071.1"/>
</dbReference>
<protein>
    <submittedName>
        <fullName evidence="1">Possible Gonadotropin-releasing hormone</fullName>
    </submittedName>
</protein>